<dbReference type="GO" id="GO:0003676">
    <property type="term" value="F:nucleic acid binding"/>
    <property type="evidence" value="ECO:0007669"/>
    <property type="project" value="InterPro"/>
</dbReference>
<comment type="caution">
    <text evidence="4">The sequence shown here is derived from an EMBL/GenBank/DDBJ whole genome shotgun (WGS) entry which is preliminary data.</text>
</comment>
<gene>
    <name evidence="4" type="primary">K02A2.6_78</name>
    <name evidence="4" type="ORF">FJT64_002885</name>
</gene>
<name>A0A6A4WAB7_AMPAM</name>
<dbReference type="InterPro" id="IPR050951">
    <property type="entry name" value="Retrovirus_Pol_polyprotein"/>
</dbReference>
<dbReference type="EC" id="2.7.7.49" evidence="1"/>
<evidence type="ECO:0000256" key="2">
    <source>
        <dbReference type="SAM" id="MobiDB-lite"/>
    </source>
</evidence>
<organism evidence="4 5">
    <name type="scientific">Amphibalanus amphitrite</name>
    <name type="common">Striped barnacle</name>
    <name type="synonym">Balanus amphitrite</name>
    <dbReference type="NCBI Taxonomy" id="1232801"/>
    <lineage>
        <taxon>Eukaryota</taxon>
        <taxon>Metazoa</taxon>
        <taxon>Ecdysozoa</taxon>
        <taxon>Arthropoda</taxon>
        <taxon>Crustacea</taxon>
        <taxon>Multicrustacea</taxon>
        <taxon>Cirripedia</taxon>
        <taxon>Thoracica</taxon>
        <taxon>Thoracicalcarea</taxon>
        <taxon>Balanomorpha</taxon>
        <taxon>Balanoidea</taxon>
        <taxon>Balanidae</taxon>
        <taxon>Amphibalaninae</taxon>
        <taxon>Amphibalanus</taxon>
    </lineage>
</organism>
<dbReference type="EMBL" id="VIIS01000936">
    <property type="protein sequence ID" value="KAF0303505.1"/>
    <property type="molecule type" value="Genomic_DNA"/>
</dbReference>
<evidence type="ECO:0000259" key="3">
    <source>
        <dbReference type="Pfam" id="PF17921"/>
    </source>
</evidence>
<evidence type="ECO:0000256" key="1">
    <source>
        <dbReference type="ARBA" id="ARBA00012493"/>
    </source>
</evidence>
<dbReference type="OrthoDB" id="6342757at2759"/>
<protein>
    <recommendedName>
        <fullName evidence="1">RNA-directed DNA polymerase</fullName>
        <ecNumber evidence="1">2.7.7.49</ecNumber>
    </recommendedName>
</protein>
<dbReference type="InterPro" id="IPR041588">
    <property type="entry name" value="Integrase_H2C2"/>
</dbReference>
<feature type="region of interest" description="Disordered" evidence="2">
    <location>
        <begin position="42"/>
        <end position="73"/>
    </location>
</feature>
<accession>A0A6A4WAB7</accession>
<dbReference type="Proteomes" id="UP000440578">
    <property type="component" value="Unassembled WGS sequence"/>
</dbReference>
<keyword evidence="5" id="KW-1185">Reference proteome</keyword>
<sequence length="770" mass="84072">MSENESEVQTLSALLRRQAELSAQREERLTSMMESLMSRELSTGMGTDTTTDAAGAERGADGRSTTARPAVRLPASATPAPYLTSSASLREFTVWTEKVKGYFLLTGAGELHVKGQRAALLSLLDEDWHRVIRFGLDLTEDATPDTVMNAMEGHLRKQRNVLVDRREFYGRVQEPGERFDEFLYEIKELASFCDLCEHCSDSQIRDRIVCGARDEDAVRRMLEEPELTLKRAVDICRASENSRSTCEDLRGSEGYSVARLSAYRRGRSRLRAAPAAAATSDRQRSAQRCPTCGRRPHADPDTCRAASAICRACGELGHFAAVCRPVPSDHTVAAPAGGTPPGPARGPPAHSGRRGPHGRDIQRVIADIHISGVCTRPAPTVEIQLMHQAGSSTLKCTPDTGAEATVMGDAVARSIGIDLSQLETDHRANFTAVGQRPLDCLGAFGAALRLGDRSADATVYVISGLTGTLLSWFDSVALGILPADFPAQIPNATQHKTDGRQVATSTITDTPTVAPVAVAAGNAAPSPATCLPTWEEDGDPSDEIIAAHAAAIVTHYPRVFSSDGPLREMDGGSMQMEDGARLAPLVDPSLERIRAAADRDPEYESLRETILHGFPEHRHEVPPAVRPYWGVRGMLALDGGLIVYGPRLVIPARLRRDILDRLHQSHQGIERTKRRARLCVYWPGIDRDVTNVVSSCPRCRQLVPSHANEPLWREDDQPSRVFESVSADYFHVAGRTYLVYADRLSGWPCRNFATPSLPEEMSQGNETCRI</sequence>
<reference evidence="4 5" key="1">
    <citation type="submission" date="2019-07" db="EMBL/GenBank/DDBJ databases">
        <title>Draft genome assembly of a fouling barnacle, Amphibalanus amphitrite (Darwin, 1854): The first reference genome for Thecostraca.</title>
        <authorList>
            <person name="Kim W."/>
        </authorList>
    </citation>
    <scope>NUCLEOTIDE SEQUENCE [LARGE SCALE GENOMIC DNA]</scope>
    <source>
        <strain evidence="4">SNU_AA5</strain>
        <tissue evidence="4">Soma without cirri and trophi</tissue>
    </source>
</reference>
<feature type="compositionally biased region" description="Low complexity" evidence="2">
    <location>
        <begin position="42"/>
        <end position="57"/>
    </location>
</feature>
<dbReference type="SUPFAM" id="SSF57756">
    <property type="entry name" value="Retrovirus zinc finger-like domains"/>
    <property type="match status" value="1"/>
</dbReference>
<proteinExistence type="predicted"/>
<dbReference type="FunFam" id="1.10.340.70:FF:000003">
    <property type="entry name" value="Protein CBG25708"/>
    <property type="match status" value="1"/>
</dbReference>
<dbReference type="InterPro" id="IPR036875">
    <property type="entry name" value="Znf_CCHC_sf"/>
</dbReference>
<feature type="region of interest" description="Disordered" evidence="2">
    <location>
        <begin position="332"/>
        <end position="358"/>
    </location>
</feature>
<dbReference type="AlphaFoldDB" id="A0A6A4WAB7"/>
<evidence type="ECO:0000313" key="4">
    <source>
        <dbReference type="EMBL" id="KAF0303505.1"/>
    </source>
</evidence>
<dbReference type="Gene3D" id="1.10.340.70">
    <property type="match status" value="1"/>
</dbReference>
<dbReference type="GO" id="GO:0003964">
    <property type="term" value="F:RNA-directed DNA polymerase activity"/>
    <property type="evidence" value="ECO:0007669"/>
    <property type="project" value="UniProtKB-EC"/>
</dbReference>
<evidence type="ECO:0000313" key="5">
    <source>
        <dbReference type="Proteomes" id="UP000440578"/>
    </source>
</evidence>
<dbReference type="PANTHER" id="PTHR37984">
    <property type="entry name" value="PROTEIN CBG26694"/>
    <property type="match status" value="1"/>
</dbReference>
<dbReference type="GO" id="GO:0008270">
    <property type="term" value="F:zinc ion binding"/>
    <property type="evidence" value="ECO:0007669"/>
    <property type="project" value="InterPro"/>
</dbReference>
<feature type="domain" description="Integrase zinc-binding" evidence="3">
    <location>
        <begin position="650"/>
        <end position="701"/>
    </location>
</feature>
<feature type="compositionally biased region" description="Low complexity" evidence="2">
    <location>
        <begin position="271"/>
        <end position="280"/>
    </location>
</feature>
<feature type="region of interest" description="Disordered" evidence="2">
    <location>
        <begin position="271"/>
        <end position="293"/>
    </location>
</feature>
<dbReference type="PANTHER" id="PTHR37984:SF7">
    <property type="entry name" value="INTEGRASE CATALYTIC DOMAIN-CONTAINING PROTEIN"/>
    <property type="match status" value="1"/>
</dbReference>
<dbReference type="Pfam" id="PF17921">
    <property type="entry name" value="Integrase_H2C2"/>
    <property type="match status" value="1"/>
</dbReference>